<organism evidence="5 6">
    <name type="scientific">Apiospora hydei</name>
    <dbReference type="NCBI Taxonomy" id="1337664"/>
    <lineage>
        <taxon>Eukaryota</taxon>
        <taxon>Fungi</taxon>
        <taxon>Dikarya</taxon>
        <taxon>Ascomycota</taxon>
        <taxon>Pezizomycotina</taxon>
        <taxon>Sordariomycetes</taxon>
        <taxon>Xylariomycetidae</taxon>
        <taxon>Amphisphaeriales</taxon>
        <taxon>Apiosporaceae</taxon>
        <taxon>Apiospora</taxon>
    </lineage>
</organism>
<dbReference type="Pfam" id="PF24883">
    <property type="entry name" value="NPHP3_N"/>
    <property type="match status" value="1"/>
</dbReference>
<dbReference type="InterPro" id="IPR027417">
    <property type="entry name" value="P-loop_NTPase"/>
</dbReference>
<dbReference type="Proteomes" id="UP001433268">
    <property type="component" value="Unassembled WGS sequence"/>
</dbReference>
<dbReference type="Pfam" id="PF25053">
    <property type="entry name" value="DUF7791"/>
    <property type="match status" value="1"/>
</dbReference>
<dbReference type="PANTHER" id="PTHR10039">
    <property type="entry name" value="AMELOGENIN"/>
    <property type="match status" value="1"/>
</dbReference>
<dbReference type="SUPFAM" id="SSF52540">
    <property type="entry name" value="P-loop containing nucleoside triphosphate hydrolases"/>
    <property type="match status" value="1"/>
</dbReference>
<keyword evidence="1" id="KW-0677">Repeat</keyword>
<name>A0ABR1UW45_9PEZI</name>
<evidence type="ECO:0000259" key="4">
    <source>
        <dbReference type="Pfam" id="PF25053"/>
    </source>
</evidence>
<feature type="compositionally biased region" description="Basic and acidic residues" evidence="2">
    <location>
        <begin position="1009"/>
        <end position="1022"/>
    </location>
</feature>
<feature type="region of interest" description="Disordered" evidence="2">
    <location>
        <begin position="999"/>
        <end position="1028"/>
    </location>
</feature>
<comment type="caution">
    <text evidence="5">The sequence shown here is derived from an EMBL/GenBank/DDBJ whole genome shotgun (WGS) entry which is preliminary data.</text>
</comment>
<evidence type="ECO:0000313" key="6">
    <source>
        <dbReference type="Proteomes" id="UP001433268"/>
    </source>
</evidence>
<evidence type="ECO:0008006" key="7">
    <source>
        <dbReference type="Google" id="ProtNLM"/>
    </source>
</evidence>
<keyword evidence="6" id="KW-1185">Reference proteome</keyword>
<dbReference type="Gene3D" id="3.40.50.300">
    <property type="entry name" value="P-loop containing nucleotide triphosphate hydrolases"/>
    <property type="match status" value="1"/>
</dbReference>
<accession>A0ABR1UW45</accession>
<dbReference type="EMBL" id="JAQQWN010000010">
    <property type="protein sequence ID" value="KAK8063115.1"/>
    <property type="molecule type" value="Genomic_DNA"/>
</dbReference>
<dbReference type="InterPro" id="IPR056693">
    <property type="entry name" value="DUF7791"/>
</dbReference>
<feature type="region of interest" description="Disordered" evidence="2">
    <location>
        <begin position="197"/>
        <end position="223"/>
    </location>
</feature>
<evidence type="ECO:0000256" key="2">
    <source>
        <dbReference type="SAM" id="MobiDB-lite"/>
    </source>
</evidence>
<feature type="domain" description="Nephrocystin 3-like N-terminal" evidence="3">
    <location>
        <begin position="269"/>
        <end position="447"/>
    </location>
</feature>
<evidence type="ECO:0000256" key="1">
    <source>
        <dbReference type="ARBA" id="ARBA00022737"/>
    </source>
</evidence>
<dbReference type="RefSeq" id="XP_066661714.1">
    <property type="nucleotide sequence ID" value="XM_066819526.1"/>
</dbReference>
<dbReference type="GeneID" id="92052586"/>
<dbReference type="InterPro" id="IPR056884">
    <property type="entry name" value="NPHP3-like_N"/>
</dbReference>
<feature type="domain" description="DUF7791" evidence="4">
    <location>
        <begin position="566"/>
        <end position="718"/>
    </location>
</feature>
<proteinExistence type="predicted"/>
<reference evidence="5 6" key="1">
    <citation type="submission" date="2023-01" db="EMBL/GenBank/DDBJ databases">
        <title>Analysis of 21 Apiospora genomes using comparative genomics revels a genus with tremendous synthesis potential of carbohydrate active enzymes and secondary metabolites.</title>
        <authorList>
            <person name="Sorensen T."/>
        </authorList>
    </citation>
    <scope>NUCLEOTIDE SEQUENCE [LARGE SCALE GENOMIC DNA]</scope>
    <source>
        <strain evidence="5 6">CBS 114990</strain>
    </source>
</reference>
<protein>
    <recommendedName>
        <fullName evidence="7">NACHT domain-containing protein</fullName>
    </recommendedName>
</protein>
<evidence type="ECO:0000259" key="3">
    <source>
        <dbReference type="Pfam" id="PF24883"/>
    </source>
</evidence>
<evidence type="ECO:0000313" key="5">
    <source>
        <dbReference type="EMBL" id="KAK8063115.1"/>
    </source>
</evidence>
<dbReference type="PANTHER" id="PTHR10039:SF5">
    <property type="entry name" value="NACHT DOMAIN-CONTAINING PROTEIN"/>
    <property type="match status" value="1"/>
</dbReference>
<sequence length="1028" mass="116416">MFWFLQDENSRCCCGRPIAAAQIAIGVSEPLSAVAYSPQFRHGSSIATASSFAHHTVSTMAEQQDPAVGFWQTTRQLLQATAPHRRAADEFDLDAWAERYEVLVQQLVGGVSQDVDVGRKTCWKISRDILIRLRRLSAITPDARGDSLLFTDHDTEALDRRLLDMQQSLNIPLDTVETADQTITGLADALSEIQISNPNSATSDRHHGNADNPTIPDSPKLPGGFNKGVLQDFILESLRFKSMAFREQDIEQAHGASFDWIFHDQAGDSHPSFSEWLSTTELGNIYWITGKPGSGKSTLIRYLSGHRKTFRLLHAWAGTPNVTVAGFYFWTSGSQEQRSQTGLLRSLLFQLLSTKPGLIEQALPNLWKRLAVMTSKERVAAKIEWSTSELMDGFSAFLRHGLSDTKLCLFVDGLDEFEGDHEAIIHFFRDLAEGVYGSRIKLCLSSRPWPVFERAFEYAVPNLKLQASNFQDMMRYTIDKLSSNDNVRSAMMQEMDLARKLVQTTVEMASGVFLWVRLAVGELIQRFDHAGVRIADMHKYVGSLPTELDRLFEVLVFDSQSRDKQAETSRLFQLVRAREIVADFIQDDSATSLSLWELAFAIHGGDDDLTALERDVQQEPEQQATRRCIDTRTWALSRSVGLLEVHHRSSRGRGGGGLSLDELSQNCVTYLHRTVRDWVMLSPGNQVWHRLRSAGDVPEADVFDPHLRLLRSYILQMKHPLEEPEHHRRLDEWYPDIALALTHARYVEHERDPRHLRVRFVGEVEKTISWYWVSRGPEVTDHWALKSFGTYEERHGNKLVMAHPYLALCTRFGLQDYVIESLNKFPAEVSNADAQSEEQLVEETPLLYRALEFLCSRQKTIYPHSSLSFVRALLDASEKYASHPQISVLIGRPDAPPWSSPLLKKKQVTTWIMVLRHLRDAKRRGWIQRFDVDPLGTERWTAIVECLVRQGGADRHAVVVGDPWDPETSAEGVLGRGGLLDGYADLWVEEMLVPLFGDVQGDNTPSAETTERPVGKQSRLEHIFTSPQ</sequence>
<gene>
    <name evidence="5" type="ORF">PG997_015212</name>
</gene>